<dbReference type="Proteomes" id="UP000216147">
    <property type="component" value="Unassembled WGS sequence"/>
</dbReference>
<comment type="caution">
    <text evidence="5">The sequence shown here is derived from an EMBL/GenBank/DDBJ whole genome shotgun (WGS) entry which is preliminary data.</text>
</comment>
<dbReference type="PROSITE" id="PS50987">
    <property type="entry name" value="HTH_ARSR_2"/>
    <property type="match status" value="1"/>
</dbReference>
<evidence type="ECO:0000256" key="1">
    <source>
        <dbReference type="ARBA" id="ARBA00023015"/>
    </source>
</evidence>
<dbReference type="InterPro" id="IPR001845">
    <property type="entry name" value="HTH_ArsR_DNA-bd_dom"/>
</dbReference>
<feature type="domain" description="HTH arsR-type" evidence="4">
    <location>
        <begin position="1"/>
        <end position="95"/>
    </location>
</feature>
<dbReference type="EMBL" id="NCEQ01000001">
    <property type="protein sequence ID" value="OYX59083.1"/>
    <property type="molecule type" value="Genomic_DNA"/>
</dbReference>
<dbReference type="SMART" id="SM00418">
    <property type="entry name" value="HTH_ARSR"/>
    <property type="match status" value="1"/>
</dbReference>
<evidence type="ECO:0000313" key="5">
    <source>
        <dbReference type="EMBL" id="OYX59083.1"/>
    </source>
</evidence>
<protein>
    <submittedName>
        <fullName evidence="5">Transcriptional regulator</fullName>
    </submittedName>
</protein>
<evidence type="ECO:0000313" key="6">
    <source>
        <dbReference type="Proteomes" id="UP000216147"/>
    </source>
</evidence>
<dbReference type="PRINTS" id="PR00778">
    <property type="entry name" value="HTHARSR"/>
</dbReference>
<keyword evidence="1" id="KW-0805">Transcription regulation</keyword>
<dbReference type="PANTHER" id="PTHR43132:SF2">
    <property type="entry name" value="ARSENICAL RESISTANCE OPERON REPRESSOR ARSR-RELATED"/>
    <property type="match status" value="1"/>
</dbReference>
<dbReference type="GO" id="GO:0003700">
    <property type="term" value="F:DNA-binding transcription factor activity"/>
    <property type="evidence" value="ECO:0007669"/>
    <property type="project" value="InterPro"/>
</dbReference>
<dbReference type="InterPro" id="IPR036388">
    <property type="entry name" value="WH-like_DNA-bd_sf"/>
</dbReference>
<sequence>METSVVIAALSALAHPGRLAIYRLLVAVGGVGSAAGEIANSVGAPANTTSTNLGILQTAGLITSRREGRHVRYWTDHEAMRNLLGYLIEDCCGGRPEICAPLIGARARVPVC</sequence>
<reference evidence="5 6" key="1">
    <citation type="submission" date="2017-03" db="EMBL/GenBank/DDBJ databases">
        <title>Lifting the veil on microbial sulfur biogeochemistry in mining wastewaters.</title>
        <authorList>
            <person name="Kantor R.S."/>
            <person name="Colenbrander Nelson T."/>
            <person name="Marshall S."/>
            <person name="Bennett D."/>
            <person name="Apte S."/>
            <person name="Camacho D."/>
            <person name="Thomas B.C."/>
            <person name="Warren L.A."/>
            <person name="Banfield J.F."/>
        </authorList>
    </citation>
    <scope>NUCLEOTIDE SEQUENCE [LARGE SCALE GENOMIC DNA]</scope>
    <source>
        <strain evidence="5">32-68-21</strain>
    </source>
</reference>
<dbReference type="Pfam" id="PF12840">
    <property type="entry name" value="HTH_20"/>
    <property type="match status" value="1"/>
</dbReference>
<dbReference type="PANTHER" id="PTHR43132">
    <property type="entry name" value="ARSENICAL RESISTANCE OPERON REPRESSOR ARSR-RELATED"/>
    <property type="match status" value="1"/>
</dbReference>
<proteinExistence type="predicted"/>
<dbReference type="SUPFAM" id="SSF46785">
    <property type="entry name" value="Winged helix' DNA-binding domain"/>
    <property type="match status" value="1"/>
</dbReference>
<evidence type="ECO:0000256" key="3">
    <source>
        <dbReference type="ARBA" id="ARBA00023163"/>
    </source>
</evidence>
<dbReference type="InterPro" id="IPR011991">
    <property type="entry name" value="ArsR-like_HTH"/>
</dbReference>
<keyword evidence="3" id="KW-0804">Transcription</keyword>
<dbReference type="CDD" id="cd00090">
    <property type="entry name" value="HTH_ARSR"/>
    <property type="match status" value="1"/>
</dbReference>
<dbReference type="InterPro" id="IPR036390">
    <property type="entry name" value="WH_DNA-bd_sf"/>
</dbReference>
<keyword evidence="2" id="KW-0238">DNA-binding</keyword>
<name>A0A258HRX7_9CAUL</name>
<dbReference type="GO" id="GO:0003677">
    <property type="term" value="F:DNA binding"/>
    <property type="evidence" value="ECO:0007669"/>
    <property type="project" value="UniProtKB-KW"/>
</dbReference>
<organism evidence="5 6">
    <name type="scientific">Brevundimonas subvibrioides</name>
    <dbReference type="NCBI Taxonomy" id="74313"/>
    <lineage>
        <taxon>Bacteria</taxon>
        <taxon>Pseudomonadati</taxon>
        <taxon>Pseudomonadota</taxon>
        <taxon>Alphaproteobacteria</taxon>
        <taxon>Caulobacterales</taxon>
        <taxon>Caulobacteraceae</taxon>
        <taxon>Brevundimonas</taxon>
    </lineage>
</organism>
<evidence type="ECO:0000256" key="2">
    <source>
        <dbReference type="ARBA" id="ARBA00023125"/>
    </source>
</evidence>
<gene>
    <name evidence="5" type="ORF">B7Y86_01255</name>
</gene>
<dbReference type="Gene3D" id="1.10.10.10">
    <property type="entry name" value="Winged helix-like DNA-binding domain superfamily/Winged helix DNA-binding domain"/>
    <property type="match status" value="1"/>
</dbReference>
<accession>A0A258HRX7</accession>
<dbReference type="InterPro" id="IPR051011">
    <property type="entry name" value="Metal_resp_trans_reg"/>
</dbReference>
<evidence type="ECO:0000259" key="4">
    <source>
        <dbReference type="PROSITE" id="PS50987"/>
    </source>
</evidence>
<dbReference type="AlphaFoldDB" id="A0A258HRX7"/>